<dbReference type="Gene3D" id="1.25.40.540">
    <property type="entry name" value="TAP42-like family"/>
    <property type="match status" value="1"/>
</dbReference>
<dbReference type="InterPro" id="IPR007304">
    <property type="entry name" value="TAP46-like"/>
</dbReference>
<sequence length="199" mass="23486">MGKKRQEKIARYKKQKEMENKLNDLEKCIENPSTDEEIVREYWLLTIKKWISTALDELGSLEMEKPILEHLSKRKTDGDKGHEAKNVSGKKKMLKPIIITRNEMQKKVFGAGYPGIPAMTVDEFYEQKYGDNSQNQHKFQVSSLQDKNSELDTLNAEKEETEKEQKEETEDHETLKKAREWDEWKDDHRRGWGNRKNMG</sequence>
<keyword evidence="2" id="KW-1185">Reference proteome</keyword>
<proteinExistence type="predicted"/>
<dbReference type="PANTHER" id="PTHR10933">
    <property type="entry name" value="IMMUNOGLOBULIN-BINDING PROTEIN 1"/>
    <property type="match status" value="1"/>
</dbReference>
<feature type="region of interest" description="Disordered" evidence="1">
    <location>
        <begin position="135"/>
        <end position="199"/>
    </location>
</feature>
<reference evidence="3" key="1">
    <citation type="submission" date="2025-08" db="UniProtKB">
        <authorList>
            <consortium name="RefSeq"/>
        </authorList>
    </citation>
    <scope>IDENTIFICATION</scope>
    <source>
        <tissue evidence="3">Muscle</tissue>
    </source>
</reference>
<feature type="compositionally biased region" description="Basic and acidic residues" evidence="1">
    <location>
        <begin position="172"/>
        <end position="190"/>
    </location>
</feature>
<dbReference type="PANTHER" id="PTHR10933:SF9">
    <property type="entry name" value="IMMUNOGLOBULIN-BINDING PROTEIN 1"/>
    <property type="match status" value="1"/>
</dbReference>
<name>A0ABM1B2D0_LIMPO</name>
<accession>A0ABM1B2D0</accession>
<evidence type="ECO:0000313" key="3">
    <source>
        <dbReference type="RefSeq" id="XP_013773384.1"/>
    </source>
</evidence>
<evidence type="ECO:0000313" key="2">
    <source>
        <dbReference type="Proteomes" id="UP000694941"/>
    </source>
</evidence>
<dbReference type="GeneID" id="106458419"/>
<gene>
    <name evidence="3" type="primary">LOC106458419</name>
</gene>
<dbReference type="Pfam" id="PF04177">
    <property type="entry name" value="TAP42"/>
    <property type="match status" value="1"/>
</dbReference>
<feature type="compositionally biased region" description="Polar residues" evidence="1">
    <location>
        <begin position="135"/>
        <end position="146"/>
    </location>
</feature>
<dbReference type="RefSeq" id="XP_013773384.1">
    <property type="nucleotide sequence ID" value="XM_013917930.2"/>
</dbReference>
<feature type="compositionally biased region" description="Basic and acidic residues" evidence="1">
    <location>
        <begin position="147"/>
        <end position="166"/>
    </location>
</feature>
<evidence type="ECO:0000256" key="1">
    <source>
        <dbReference type="SAM" id="MobiDB-lite"/>
    </source>
</evidence>
<dbReference type="InterPro" id="IPR038511">
    <property type="entry name" value="TAP42/TAP46-like_sf"/>
</dbReference>
<organism evidence="2 3">
    <name type="scientific">Limulus polyphemus</name>
    <name type="common">Atlantic horseshoe crab</name>
    <dbReference type="NCBI Taxonomy" id="6850"/>
    <lineage>
        <taxon>Eukaryota</taxon>
        <taxon>Metazoa</taxon>
        <taxon>Ecdysozoa</taxon>
        <taxon>Arthropoda</taxon>
        <taxon>Chelicerata</taxon>
        <taxon>Merostomata</taxon>
        <taxon>Xiphosura</taxon>
        <taxon>Limulidae</taxon>
        <taxon>Limulus</taxon>
    </lineage>
</organism>
<dbReference type="Proteomes" id="UP000694941">
    <property type="component" value="Unplaced"/>
</dbReference>
<protein>
    <submittedName>
        <fullName evidence="3">Immunoglobulin-binding protein 1-like</fullName>
    </submittedName>
</protein>